<feature type="compositionally biased region" description="Basic and acidic residues" evidence="1">
    <location>
        <begin position="183"/>
        <end position="193"/>
    </location>
</feature>
<organism evidence="2 3">
    <name type="scientific">Colletotrichum tamarilloi</name>
    <dbReference type="NCBI Taxonomy" id="1209934"/>
    <lineage>
        <taxon>Eukaryota</taxon>
        <taxon>Fungi</taxon>
        <taxon>Dikarya</taxon>
        <taxon>Ascomycota</taxon>
        <taxon>Pezizomycotina</taxon>
        <taxon>Sordariomycetes</taxon>
        <taxon>Hypocreomycetidae</taxon>
        <taxon>Glomerellales</taxon>
        <taxon>Glomerellaceae</taxon>
        <taxon>Colletotrichum</taxon>
        <taxon>Colletotrichum acutatum species complex</taxon>
    </lineage>
</organism>
<dbReference type="Proteomes" id="UP001227543">
    <property type="component" value="Unassembled WGS sequence"/>
</dbReference>
<gene>
    <name evidence="2" type="ORF">CTAM01_05801</name>
</gene>
<feature type="compositionally biased region" description="Basic and acidic residues" evidence="1">
    <location>
        <begin position="155"/>
        <end position="176"/>
    </location>
</feature>
<evidence type="ECO:0000313" key="2">
    <source>
        <dbReference type="EMBL" id="KAK1501577.1"/>
    </source>
</evidence>
<dbReference type="EMBL" id="MLFU01000015">
    <property type="protein sequence ID" value="KAK1501577.1"/>
    <property type="molecule type" value="Genomic_DNA"/>
</dbReference>
<evidence type="ECO:0000313" key="3">
    <source>
        <dbReference type="Proteomes" id="UP001227543"/>
    </source>
</evidence>
<evidence type="ECO:0000256" key="1">
    <source>
        <dbReference type="SAM" id="MobiDB-lite"/>
    </source>
</evidence>
<accession>A0ABQ9RDQ7</accession>
<name>A0ABQ9RDQ7_9PEZI</name>
<proteinExistence type="predicted"/>
<dbReference type="RefSeq" id="XP_060383500.1">
    <property type="nucleotide sequence ID" value="XM_060521831.1"/>
</dbReference>
<protein>
    <submittedName>
        <fullName evidence="2">Uncharacterized protein</fullName>
    </submittedName>
</protein>
<sequence length="199" mass="22564">MVRRLQAACFAYWKPRTRSDANEGAQLSSSHGDASFSPFCHQLTPSAPVPLSCRPGLDSRALAHVLKPFFEHPILLRPWHRRTTNHSALCKESSREQARNMLVESISRRLMQRPLETSTASVRAASDTQCTVARQIEPRGTSHAGPSKVLGRKKQALDARGEQNFLREHEKREEGYRAATRRRTSERDTRETETFSLSQ</sequence>
<keyword evidence="3" id="KW-1185">Reference proteome</keyword>
<reference evidence="2 3" key="1">
    <citation type="submission" date="2016-10" db="EMBL/GenBank/DDBJ databases">
        <title>The genome sequence of Colletotrichum fioriniae PJ7.</title>
        <authorList>
            <person name="Baroncelli R."/>
        </authorList>
    </citation>
    <scope>NUCLEOTIDE SEQUENCE [LARGE SCALE GENOMIC DNA]</scope>
    <source>
        <strain evidence="2 3">Tom-12</strain>
    </source>
</reference>
<comment type="caution">
    <text evidence="2">The sequence shown here is derived from an EMBL/GenBank/DDBJ whole genome shotgun (WGS) entry which is preliminary data.</text>
</comment>
<dbReference type="GeneID" id="85406069"/>
<feature type="region of interest" description="Disordered" evidence="1">
    <location>
        <begin position="136"/>
        <end position="199"/>
    </location>
</feature>